<reference evidence="11" key="4">
    <citation type="submission" date="2024-05" db="EMBL/GenBank/DDBJ databases">
        <title>Identification and characterization of horizontal gene transfer across gut microbiota members of farm animals based on homology search.</title>
        <authorList>
            <person name="Schwarzerova J."/>
            <person name="Nykrynova M."/>
            <person name="Jureckova K."/>
            <person name="Cejkova D."/>
            <person name="Rychlik I."/>
        </authorList>
    </citation>
    <scope>NUCLEOTIDE SEQUENCE</scope>
    <source>
        <strain evidence="11">176_SSukc20</strain>
    </source>
</reference>
<comment type="catalytic activity">
    <reaction evidence="7 8">
        <text>L-histidinol phosphate + H2O = L-histidinol + phosphate</text>
        <dbReference type="Rhea" id="RHEA:14465"/>
        <dbReference type="ChEBI" id="CHEBI:15377"/>
        <dbReference type="ChEBI" id="CHEBI:43474"/>
        <dbReference type="ChEBI" id="CHEBI:57699"/>
        <dbReference type="ChEBI" id="CHEBI:57980"/>
        <dbReference type="EC" id="3.1.3.15"/>
    </reaction>
</comment>
<dbReference type="Pfam" id="PF02811">
    <property type="entry name" value="PHP"/>
    <property type="match status" value="1"/>
</dbReference>
<keyword evidence="4 8" id="KW-0028">Amino-acid biosynthesis</keyword>
<keyword evidence="6 8" id="KW-0368">Histidine biosynthesis</keyword>
<protein>
    <recommendedName>
        <fullName evidence="3 8">Histidinol-phosphatase</fullName>
        <shortName evidence="8">HolPase</shortName>
        <ecNumber evidence="3 8">3.1.3.15</ecNumber>
    </recommendedName>
</protein>
<dbReference type="GO" id="GO:0005737">
    <property type="term" value="C:cytoplasm"/>
    <property type="evidence" value="ECO:0007669"/>
    <property type="project" value="TreeGrafter"/>
</dbReference>
<dbReference type="AlphaFoldDB" id="A0A921LS40"/>
<dbReference type="EC" id="3.1.3.15" evidence="3 8"/>
<dbReference type="PANTHER" id="PTHR21039">
    <property type="entry name" value="HISTIDINOL PHOSPHATASE-RELATED"/>
    <property type="match status" value="1"/>
</dbReference>
<dbReference type="GO" id="GO:0000105">
    <property type="term" value="P:L-histidine biosynthetic process"/>
    <property type="evidence" value="ECO:0007669"/>
    <property type="project" value="UniProtKB-UniRule"/>
</dbReference>
<reference evidence="11" key="3">
    <citation type="submission" date="2023-06" db="EMBL/GenBank/DDBJ databases">
        <authorList>
            <person name="Zeman M."/>
            <person name="Kubasova T."/>
            <person name="Jahodarova E."/>
            <person name="Nykrynova M."/>
            <person name="Rychlik I."/>
        </authorList>
    </citation>
    <scope>NUCLEOTIDE SEQUENCE</scope>
    <source>
        <strain evidence="11">176_SSukc20</strain>
    </source>
</reference>
<keyword evidence="13" id="KW-1185">Reference proteome</keyword>
<evidence type="ECO:0000256" key="8">
    <source>
        <dbReference type="RuleBase" id="RU366003"/>
    </source>
</evidence>
<evidence type="ECO:0000259" key="9">
    <source>
        <dbReference type="Pfam" id="PF02811"/>
    </source>
</evidence>
<comment type="caution">
    <text evidence="10">The sequence shown here is derived from an EMBL/GenBank/DDBJ whole genome shotgun (WGS) entry which is preliminary data.</text>
</comment>
<dbReference type="EMBL" id="JAUEIQ010000003">
    <property type="protein sequence ID" value="MDN0063574.1"/>
    <property type="molecule type" value="Genomic_DNA"/>
</dbReference>
<dbReference type="GO" id="GO:0004401">
    <property type="term" value="F:histidinol-phosphatase activity"/>
    <property type="evidence" value="ECO:0007669"/>
    <property type="project" value="UniProtKB-UniRule"/>
</dbReference>
<dbReference type="SUPFAM" id="SSF89550">
    <property type="entry name" value="PHP domain-like"/>
    <property type="match status" value="1"/>
</dbReference>
<evidence type="ECO:0000256" key="2">
    <source>
        <dbReference type="ARBA" id="ARBA00009152"/>
    </source>
</evidence>
<feature type="domain" description="PHP" evidence="9">
    <location>
        <begin position="8"/>
        <end position="94"/>
    </location>
</feature>
<comment type="pathway">
    <text evidence="1 8">Amino-acid biosynthesis; L-histidine biosynthesis; L-histidine from 5-phospho-alpha-D-ribose 1-diphosphate: step 8/9.</text>
</comment>
<evidence type="ECO:0000256" key="5">
    <source>
        <dbReference type="ARBA" id="ARBA00022801"/>
    </source>
</evidence>
<dbReference type="InterPro" id="IPR016195">
    <property type="entry name" value="Pol/histidinol_Pase-like"/>
</dbReference>
<evidence type="ECO:0000313" key="11">
    <source>
        <dbReference type="EMBL" id="MDN0063574.1"/>
    </source>
</evidence>
<comment type="similarity">
    <text evidence="2 8">Belongs to the PHP hydrolase family. HisK subfamily.</text>
</comment>
<dbReference type="PANTHER" id="PTHR21039:SF0">
    <property type="entry name" value="HISTIDINOL-PHOSPHATASE"/>
    <property type="match status" value="1"/>
</dbReference>
<evidence type="ECO:0000256" key="1">
    <source>
        <dbReference type="ARBA" id="ARBA00004970"/>
    </source>
</evidence>
<evidence type="ECO:0000256" key="6">
    <source>
        <dbReference type="ARBA" id="ARBA00023102"/>
    </source>
</evidence>
<evidence type="ECO:0000313" key="13">
    <source>
        <dbReference type="Proteomes" id="UP001168435"/>
    </source>
</evidence>
<evidence type="ECO:0000313" key="12">
    <source>
        <dbReference type="Proteomes" id="UP000746751"/>
    </source>
</evidence>
<sequence>MSRIPIVDCHTHTHFSDGESTFTEVMTAAAANDCRVLAFTDHLTLPASMDPEGDAMVSEADLPARRRAFEETRELAAQIAPNMELVYGFECDWYRGCEDNVRRWSEGAVIRLGSVHWIGDPGDIGAGSTGMVPEGSVEPAGTPGTGCGWIDNKDDLHLWDELGPDEVWRRYVDDWCHACESPLEFDVMAHPDLAMRFANEGYAPTMDLTPLWDRMVECAHDTGRRIEVSTGGKRKRVLDYYPTRRLLEKFCRAEVPITFGSDAHRQSHVCWGILEAQAFAHECGYRTFDVPRADGSWHKVPLGQNWQLASPVSAR</sequence>
<dbReference type="Gene3D" id="3.20.20.140">
    <property type="entry name" value="Metal-dependent hydrolases"/>
    <property type="match status" value="1"/>
</dbReference>
<evidence type="ECO:0000256" key="4">
    <source>
        <dbReference type="ARBA" id="ARBA00022605"/>
    </source>
</evidence>
<reference evidence="10" key="1">
    <citation type="journal article" date="2021" name="PeerJ">
        <title>Extensive microbial diversity within the chicken gut microbiome revealed by metagenomics and culture.</title>
        <authorList>
            <person name="Gilroy R."/>
            <person name="Ravi A."/>
            <person name="Getino M."/>
            <person name="Pursley I."/>
            <person name="Horton D.L."/>
            <person name="Alikhan N.F."/>
            <person name="Baker D."/>
            <person name="Gharbi K."/>
            <person name="Hall N."/>
            <person name="Watson M."/>
            <person name="Adriaenssens E.M."/>
            <person name="Foster-Nyarko E."/>
            <person name="Jarju S."/>
            <person name="Secka A."/>
            <person name="Antonio M."/>
            <person name="Oren A."/>
            <person name="Chaudhuri R.R."/>
            <person name="La Ragione R."/>
            <person name="Hildebrand F."/>
            <person name="Pallen M.J."/>
        </authorList>
    </citation>
    <scope>NUCLEOTIDE SEQUENCE</scope>
    <source>
        <strain evidence="10">ChiGjej2B2-7701</strain>
    </source>
</reference>
<dbReference type="Proteomes" id="UP001168435">
    <property type="component" value="Unassembled WGS sequence"/>
</dbReference>
<organism evidence="10 12">
    <name type="scientific">Collinsella ihumii</name>
    <dbReference type="NCBI Taxonomy" id="1720204"/>
    <lineage>
        <taxon>Bacteria</taxon>
        <taxon>Bacillati</taxon>
        <taxon>Actinomycetota</taxon>
        <taxon>Coriobacteriia</taxon>
        <taxon>Coriobacteriales</taxon>
        <taxon>Coriobacteriaceae</taxon>
        <taxon>Collinsella</taxon>
    </lineage>
</organism>
<dbReference type="Proteomes" id="UP000746751">
    <property type="component" value="Unassembled WGS sequence"/>
</dbReference>
<dbReference type="InterPro" id="IPR010140">
    <property type="entry name" value="Histidinol_P_phosphatase_HisJ"/>
</dbReference>
<gene>
    <name evidence="10" type="ORF">K8U80_10000</name>
    <name evidence="11" type="ORF">QVN30_04550</name>
</gene>
<name>A0A921LS40_9ACTN</name>
<accession>A0A921LS40</accession>
<evidence type="ECO:0000256" key="3">
    <source>
        <dbReference type="ARBA" id="ARBA00013085"/>
    </source>
</evidence>
<keyword evidence="5 8" id="KW-0378">Hydrolase</keyword>
<dbReference type="InterPro" id="IPR004013">
    <property type="entry name" value="PHP_dom"/>
</dbReference>
<evidence type="ECO:0000313" key="10">
    <source>
        <dbReference type="EMBL" id="HJG31707.1"/>
    </source>
</evidence>
<proteinExistence type="inferred from homology"/>
<dbReference type="RefSeq" id="WP_066829081.1">
    <property type="nucleotide sequence ID" value="NZ_CABKVW010000003.1"/>
</dbReference>
<dbReference type="EMBL" id="DYVF01000059">
    <property type="protein sequence ID" value="HJG31707.1"/>
    <property type="molecule type" value="Genomic_DNA"/>
</dbReference>
<reference evidence="10" key="2">
    <citation type="submission" date="2021-09" db="EMBL/GenBank/DDBJ databases">
        <authorList>
            <person name="Gilroy R."/>
        </authorList>
    </citation>
    <scope>NUCLEOTIDE SEQUENCE</scope>
    <source>
        <strain evidence="10">ChiGjej2B2-7701</strain>
    </source>
</reference>
<evidence type="ECO:0000256" key="7">
    <source>
        <dbReference type="ARBA" id="ARBA00049158"/>
    </source>
</evidence>